<keyword evidence="5" id="KW-0418">Kinase</keyword>
<dbReference type="Gene3D" id="3.30.565.10">
    <property type="entry name" value="Histidine kinase-like ATPase, C-terminal domain"/>
    <property type="match status" value="1"/>
</dbReference>
<dbReference type="InterPro" id="IPR003661">
    <property type="entry name" value="HisK_dim/P_dom"/>
</dbReference>
<dbReference type="InterPro" id="IPR003594">
    <property type="entry name" value="HATPase_dom"/>
</dbReference>
<evidence type="ECO:0000259" key="4">
    <source>
        <dbReference type="PROSITE" id="PS50109"/>
    </source>
</evidence>
<dbReference type="Gene3D" id="3.40.50.2300">
    <property type="match status" value="2"/>
</dbReference>
<name>A0A1M7DX02_9BRAD</name>
<dbReference type="EC" id="2.7.13.3" evidence="2"/>
<dbReference type="InterPro" id="IPR036097">
    <property type="entry name" value="HisK_dim/P_sf"/>
</dbReference>
<dbReference type="Pfam" id="PF02518">
    <property type="entry name" value="HATPase_c"/>
    <property type="match status" value="1"/>
</dbReference>
<dbReference type="PANTHER" id="PTHR43065:SF42">
    <property type="entry name" value="TWO-COMPONENT SENSOR PPRA"/>
    <property type="match status" value="1"/>
</dbReference>
<accession>A0A1M7DX02</accession>
<dbReference type="SUPFAM" id="SSF55874">
    <property type="entry name" value="ATPase domain of HSP90 chaperone/DNA topoisomerase II/histidine kinase"/>
    <property type="match status" value="1"/>
</dbReference>
<keyword evidence="3" id="KW-0597">Phosphoprotein</keyword>
<protein>
    <recommendedName>
        <fullName evidence="2">histidine kinase</fullName>
        <ecNumber evidence="2">2.7.13.3</ecNumber>
    </recommendedName>
</protein>
<evidence type="ECO:0000256" key="3">
    <source>
        <dbReference type="ARBA" id="ARBA00022553"/>
    </source>
</evidence>
<gene>
    <name evidence="5" type="ORF">SAMN05444171_5493</name>
</gene>
<dbReference type="Gene3D" id="1.10.287.130">
    <property type="match status" value="1"/>
</dbReference>
<dbReference type="SMART" id="SM00387">
    <property type="entry name" value="HATPase_c"/>
    <property type="match status" value="1"/>
</dbReference>
<dbReference type="PROSITE" id="PS50109">
    <property type="entry name" value="HIS_KIN"/>
    <property type="match status" value="1"/>
</dbReference>
<dbReference type="EMBL" id="FNTI01000001">
    <property type="protein sequence ID" value="SED87636.1"/>
    <property type="molecule type" value="Genomic_DNA"/>
</dbReference>
<feature type="domain" description="Histidine kinase" evidence="4">
    <location>
        <begin position="393"/>
        <end position="609"/>
    </location>
</feature>
<evidence type="ECO:0000256" key="2">
    <source>
        <dbReference type="ARBA" id="ARBA00012438"/>
    </source>
</evidence>
<dbReference type="InterPro" id="IPR036890">
    <property type="entry name" value="HATPase_C_sf"/>
</dbReference>
<evidence type="ECO:0000313" key="5">
    <source>
        <dbReference type="EMBL" id="SED87636.1"/>
    </source>
</evidence>
<dbReference type="InterPro" id="IPR004358">
    <property type="entry name" value="Sig_transdc_His_kin-like_C"/>
</dbReference>
<organism evidence="5 6">
    <name type="scientific">Bradyrhizobium lablabi</name>
    <dbReference type="NCBI Taxonomy" id="722472"/>
    <lineage>
        <taxon>Bacteria</taxon>
        <taxon>Pseudomonadati</taxon>
        <taxon>Pseudomonadota</taxon>
        <taxon>Alphaproteobacteria</taxon>
        <taxon>Hyphomicrobiales</taxon>
        <taxon>Nitrobacteraceae</taxon>
        <taxon>Bradyrhizobium</taxon>
    </lineage>
</organism>
<dbReference type="InterPro" id="IPR005467">
    <property type="entry name" value="His_kinase_dom"/>
</dbReference>
<reference evidence="5 6" key="1">
    <citation type="submission" date="2016-10" db="EMBL/GenBank/DDBJ databases">
        <authorList>
            <person name="de Groot N.N."/>
        </authorList>
    </citation>
    <scope>NUCLEOTIDE SEQUENCE [LARGE SCALE GENOMIC DNA]</scope>
    <source>
        <strain evidence="5 6">GAS522</strain>
    </source>
</reference>
<dbReference type="SUPFAM" id="SSF47384">
    <property type="entry name" value="Homodimeric domain of signal transducing histidine kinase"/>
    <property type="match status" value="1"/>
</dbReference>
<comment type="catalytic activity">
    <reaction evidence="1">
        <text>ATP + protein L-histidine = ADP + protein N-phospho-L-histidine.</text>
        <dbReference type="EC" id="2.7.13.3"/>
    </reaction>
</comment>
<evidence type="ECO:0000313" key="6">
    <source>
        <dbReference type="Proteomes" id="UP000183208"/>
    </source>
</evidence>
<dbReference type="GO" id="GO:0000155">
    <property type="term" value="F:phosphorelay sensor kinase activity"/>
    <property type="evidence" value="ECO:0007669"/>
    <property type="project" value="InterPro"/>
</dbReference>
<dbReference type="PRINTS" id="PR00344">
    <property type="entry name" value="BCTRLSENSOR"/>
</dbReference>
<dbReference type="CDD" id="cd00082">
    <property type="entry name" value="HisKA"/>
    <property type="match status" value="1"/>
</dbReference>
<sequence>MRFRILLSTVVLLLATTGAALSEPKRVLLLHPFGRDFVPWSQYGKTVREELLRQLPEGVDLYETSLVSARSGDGEEGPFADYVQALFAKRKPDLVVAISSPAISFIQKHREQLFPSVPAVFMGVDQRRISRIDLTRHDALIASDVDFNLIIENILKLLPNVTNIAMVLGSSPNERYWSEQMHAELKTFENRVAFTWFNELSFEEVLRRATMLPPNTAIFFVLLSVDAAGVPHEEGKAMARLRAVTNVPIFGYSDVFLGQGIVGGPLISVSSVGQQASGAAVRILGGESPASINTPAIRPGTPKYDWRELQRWGISESRLPAGSEIYFRSPSPWEQYRLQIGAGIAALLLQAAIISWLLVERRRRHFAQTEARNRRREVVRLNRVTTANVLSSSIAHELNQPLGAILSNTEAAQVLLKADPPDLGQIGEILSDIVRDEQRASEIILGLRNMLNNRTEADLRLVDLNDAVRAAVKIVALEMERRGVVLRTLLSAETLTVRCDPIHLQQVLMNLVMNGMDAMDGEPRPHNLTIRTRRNAESDVVEVRISDSGKGIPKGDLTGIFDAFVTTKPQGTGLGLPIARTILERYGGDIWAENRQRGAVFSFRLPLTRMQAE</sequence>
<evidence type="ECO:0000256" key="1">
    <source>
        <dbReference type="ARBA" id="ARBA00000085"/>
    </source>
</evidence>
<dbReference type="RefSeq" id="WP_171944986.1">
    <property type="nucleotide sequence ID" value="NZ_FNTI01000001.1"/>
</dbReference>
<dbReference type="Proteomes" id="UP000183208">
    <property type="component" value="Unassembled WGS sequence"/>
</dbReference>
<keyword evidence="5" id="KW-0808">Transferase</keyword>
<proteinExistence type="predicted"/>
<dbReference type="PANTHER" id="PTHR43065">
    <property type="entry name" value="SENSOR HISTIDINE KINASE"/>
    <property type="match status" value="1"/>
</dbReference>
<dbReference type="AlphaFoldDB" id="A0A1M7DX02"/>